<dbReference type="EMBL" id="JAPQKP010000001">
    <property type="protein sequence ID" value="KAJ5210732.1"/>
    <property type="molecule type" value="Genomic_DNA"/>
</dbReference>
<sequence length="349" mass="38195">MATAPWGPTSISSIAAVMAKSNEICQSLRRTGADESEALYYSPKERRYYSQFTPKGFLIKTEGDNRGNIDDQGNQTPAWTPFPSLIARVLIFIALALIIAALKFALHVSQKNDGLGNVSSNEYHPYLWTIIPSLVMTSISLLFGMMNFNARGVAPYAQLQRPAGALFEESMTWNFTKANDGNTSTYQLRVVASSMPCSLVDEDMGSTSLVCSLAVLNSQGIFGQSSMLPCGNSDSSKHAILYLWGNIQSESVRSISAMTCIEAAETVDTSIIAAIGSLLADSNILARYEKVMGDLNEESLGQAFFSRCRFFLGLYGDVSAQGDPWQLAEEQGCEKYCVLLRVGWRDDVR</sequence>
<name>A0A9W9N043_9EURO</name>
<reference evidence="2" key="2">
    <citation type="journal article" date="2023" name="IMA Fungus">
        <title>Comparative genomic study of the Penicillium genus elucidates a diverse pangenome and 15 lateral gene transfer events.</title>
        <authorList>
            <person name="Petersen C."/>
            <person name="Sorensen T."/>
            <person name="Nielsen M.R."/>
            <person name="Sondergaard T.E."/>
            <person name="Sorensen J.L."/>
            <person name="Fitzpatrick D.A."/>
            <person name="Frisvad J.C."/>
            <person name="Nielsen K.L."/>
        </authorList>
    </citation>
    <scope>NUCLEOTIDE SEQUENCE</scope>
    <source>
        <strain evidence="2">IBT 16849</strain>
    </source>
</reference>
<gene>
    <name evidence="2" type="ORF">N7472_000871</name>
</gene>
<keyword evidence="3" id="KW-1185">Reference proteome</keyword>
<keyword evidence="1" id="KW-0472">Membrane</keyword>
<evidence type="ECO:0000256" key="1">
    <source>
        <dbReference type="SAM" id="Phobius"/>
    </source>
</evidence>
<evidence type="ECO:0000313" key="3">
    <source>
        <dbReference type="Proteomes" id="UP001150879"/>
    </source>
</evidence>
<protein>
    <submittedName>
        <fullName evidence="2">Uncharacterized protein</fullName>
    </submittedName>
</protein>
<dbReference type="Pfam" id="PF11915">
    <property type="entry name" value="DUF3433"/>
    <property type="match status" value="1"/>
</dbReference>
<dbReference type="InterPro" id="IPR021840">
    <property type="entry name" value="DUF3433"/>
</dbReference>
<keyword evidence="1" id="KW-1133">Transmembrane helix</keyword>
<feature type="transmembrane region" description="Helical" evidence="1">
    <location>
        <begin position="126"/>
        <end position="146"/>
    </location>
</feature>
<accession>A0A9W9N043</accession>
<proteinExistence type="predicted"/>
<organism evidence="2 3">
    <name type="scientific">Penicillium cf. griseofulvum</name>
    <dbReference type="NCBI Taxonomy" id="2972120"/>
    <lineage>
        <taxon>Eukaryota</taxon>
        <taxon>Fungi</taxon>
        <taxon>Dikarya</taxon>
        <taxon>Ascomycota</taxon>
        <taxon>Pezizomycotina</taxon>
        <taxon>Eurotiomycetes</taxon>
        <taxon>Eurotiomycetidae</taxon>
        <taxon>Eurotiales</taxon>
        <taxon>Aspergillaceae</taxon>
        <taxon>Penicillium</taxon>
    </lineage>
</organism>
<dbReference type="AlphaFoldDB" id="A0A9W9N043"/>
<evidence type="ECO:0000313" key="2">
    <source>
        <dbReference type="EMBL" id="KAJ5210732.1"/>
    </source>
</evidence>
<comment type="caution">
    <text evidence="2">The sequence shown here is derived from an EMBL/GenBank/DDBJ whole genome shotgun (WGS) entry which is preliminary data.</text>
</comment>
<reference evidence="2" key="1">
    <citation type="submission" date="2022-11" db="EMBL/GenBank/DDBJ databases">
        <authorList>
            <person name="Petersen C."/>
        </authorList>
    </citation>
    <scope>NUCLEOTIDE SEQUENCE</scope>
    <source>
        <strain evidence="2">IBT 16849</strain>
    </source>
</reference>
<feature type="transmembrane region" description="Helical" evidence="1">
    <location>
        <begin position="85"/>
        <end position="106"/>
    </location>
</feature>
<dbReference type="Proteomes" id="UP001150879">
    <property type="component" value="Unassembled WGS sequence"/>
</dbReference>
<keyword evidence="1" id="KW-0812">Transmembrane</keyword>